<protein>
    <recommendedName>
        <fullName evidence="3">RNase H type-1 domain-containing protein</fullName>
    </recommendedName>
</protein>
<dbReference type="EMBL" id="LXQA010570092">
    <property type="protein sequence ID" value="MCI59801.1"/>
    <property type="molecule type" value="Genomic_DNA"/>
</dbReference>
<evidence type="ECO:0000313" key="2">
    <source>
        <dbReference type="Proteomes" id="UP000265520"/>
    </source>
</evidence>
<dbReference type="AlphaFoldDB" id="A0A392TF99"/>
<organism evidence="1 2">
    <name type="scientific">Trifolium medium</name>
    <dbReference type="NCBI Taxonomy" id="97028"/>
    <lineage>
        <taxon>Eukaryota</taxon>
        <taxon>Viridiplantae</taxon>
        <taxon>Streptophyta</taxon>
        <taxon>Embryophyta</taxon>
        <taxon>Tracheophyta</taxon>
        <taxon>Spermatophyta</taxon>
        <taxon>Magnoliopsida</taxon>
        <taxon>eudicotyledons</taxon>
        <taxon>Gunneridae</taxon>
        <taxon>Pentapetalae</taxon>
        <taxon>rosids</taxon>
        <taxon>fabids</taxon>
        <taxon>Fabales</taxon>
        <taxon>Fabaceae</taxon>
        <taxon>Papilionoideae</taxon>
        <taxon>50 kb inversion clade</taxon>
        <taxon>NPAAA clade</taxon>
        <taxon>Hologalegina</taxon>
        <taxon>IRL clade</taxon>
        <taxon>Trifolieae</taxon>
        <taxon>Trifolium</taxon>
    </lineage>
</organism>
<feature type="non-terminal residue" evidence="1">
    <location>
        <position position="61"/>
    </location>
</feature>
<evidence type="ECO:0008006" key="3">
    <source>
        <dbReference type="Google" id="ProtNLM"/>
    </source>
</evidence>
<comment type="caution">
    <text evidence="1">The sequence shown here is derived from an EMBL/GenBank/DDBJ whole genome shotgun (WGS) entry which is preliminary data.</text>
</comment>
<name>A0A392TF99_9FABA</name>
<accession>A0A392TF99</accession>
<dbReference type="Proteomes" id="UP000265520">
    <property type="component" value="Unassembled WGS sequence"/>
</dbReference>
<sequence length="61" mass="6987">MMRCHHIQKYLSLLKKKVERLETFEATHIPRAKNTRANVLARLASTRPTGVTHSFTRLNGG</sequence>
<evidence type="ECO:0000313" key="1">
    <source>
        <dbReference type="EMBL" id="MCI59801.1"/>
    </source>
</evidence>
<keyword evidence="2" id="KW-1185">Reference proteome</keyword>
<proteinExistence type="predicted"/>
<reference evidence="1 2" key="1">
    <citation type="journal article" date="2018" name="Front. Plant Sci.">
        <title>Red Clover (Trifolium pratense) and Zigzag Clover (T. medium) - A Picture of Genomic Similarities and Differences.</title>
        <authorList>
            <person name="Dluhosova J."/>
            <person name="Istvanek J."/>
            <person name="Nedelnik J."/>
            <person name="Repkova J."/>
        </authorList>
    </citation>
    <scope>NUCLEOTIDE SEQUENCE [LARGE SCALE GENOMIC DNA]</scope>
    <source>
        <strain evidence="2">cv. 10/8</strain>
        <tissue evidence="1">Leaf</tissue>
    </source>
</reference>